<comment type="caution">
    <text evidence="7">The sequence shown here is derived from an EMBL/GenBank/DDBJ whole genome shotgun (WGS) entry which is preliminary data.</text>
</comment>
<evidence type="ECO:0000313" key="8">
    <source>
        <dbReference type="Proteomes" id="UP001183202"/>
    </source>
</evidence>
<dbReference type="EMBL" id="JAVREJ010000006">
    <property type="protein sequence ID" value="MDT0350198.1"/>
    <property type="molecule type" value="Genomic_DNA"/>
</dbReference>
<evidence type="ECO:0000313" key="7">
    <source>
        <dbReference type="EMBL" id="MDT0350198.1"/>
    </source>
</evidence>
<dbReference type="Gene3D" id="3.40.50.510">
    <property type="entry name" value="Phosphotransferase system, mannose-type IIA component"/>
    <property type="match status" value="1"/>
</dbReference>
<comment type="function">
    <text evidence="2">Component of the dihydroxyacetone kinase complex, which is responsible for the phosphoenolpyruvate (PEP)-dependent phosphorylation of dihydroxyacetone. DhaM serves as the phosphoryl donor. Is phosphorylated by phosphoenolpyruvate in an EI- and HPr-dependent reaction, and a phosphorelay system on histidine residues finally leads to phosphoryl transfer to DhaL and dihydroxyacetone.</text>
</comment>
<keyword evidence="4 7" id="KW-0808">Transferase</keyword>
<dbReference type="InterPro" id="IPR004701">
    <property type="entry name" value="PTS_EIIA_man-typ"/>
</dbReference>
<dbReference type="PANTHER" id="PTHR38594">
    <property type="entry name" value="PEP-DEPENDENT DIHYDROXYACETONE KINASE, PHOSPHORYL DONOR SUBUNIT DHAM"/>
    <property type="match status" value="1"/>
</dbReference>
<comment type="subunit">
    <text evidence="5">Homodimer. The dihydroxyacetone kinase complex is composed of a homodimer of DhaM, a homodimer of DhaK and the subunit DhaL.</text>
</comment>
<feature type="domain" description="PTS EIIA type-4" evidence="6">
    <location>
        <begin position="9"/>
        <end position="146"/>
    </location>
</feature>
<evidence type="ECO:0000256" key="5">
    <source>
        <dbReference type="ARBA" id="ARBA00046577"/>
    </source>
</evidence>
<dbReference type="SUPFAM" id="SSF53062">
    <property type="entry name" value="PTS system fructose IIA component-like"/>
    <property type="match status" value="1"/>
</dbReference>
<evidence type="ECO:0000256" key="1">
    <source>
        <dbReference type="ARBA" id="ARBA00001113"/>
    </source>
</evidence>
<proteinExistence type="predicted"/>
<dbReference type="PROSITE" id="PS51096">
    <property type="entry name" value="PTS_EIIA_TYPE_4"/>
    <property type="match status" value="1"/>
</dbReference>
<dbReference type="GO" id="GO:0047324">
    <property type="term" value="F:phosphoenolpyruvate-glycerone phosphotransferase activity"/>
    <property type="evidence" value="ECO:0007669"/>
    <property type="project" value="UniProtKB-EC"/>
</dbReference>
<evidence type="ECO:0000256" key="4">
    <source>
        <dbReference type="ARBA" id="ARBA00022679"/>
    </source>
</evidence>
<keyword evidence="8" id="KW-1185">Reference proteome</keyword>
<sequence length="154" mass="15154">MSTPETTPSVGIVVVSHSRALGNAAVELAREVIGDVDVPIAVAAGLDEITLGTDAAAIATAIATSDRGAGVVVLMDLGSAVLSAELALDLLEDVGADPATRGRTVLSAGPLVEGLVVAAATASTGADRHQVSADAAAALGPKRSHLGLSWEPTT</sequence>
<evidence type="ECO:0000256" key="3">
    <source>
        <dbReference type="ARBA" id="ARBA00012095"/>
    </source>
</evidence>
<dbReference type="Proteomes" id="UP001183202">
    <property type="component" value="Unassembled WGS sequence"/>
</dbReference>
<dbReference type="InterPro" id="IPR036662">
    <property type="entry name" value="PTS_EIIA_man-typ_sf"/>
</dbReference>
<reference evidence="8" key="1">
    <citation type="submission" date="2023-07" db="EMBL/GenBank/DDBJ databases">
        <title>30 novel species of actinomycetes from the DSMZ collection.</title>
        <authorList>
            <person name="Nouioui I."/>
        </authorList>
    </citation>
    <scope>NUCLEOTIDE SEQUENCE [LARGE SCALE GENOMIC DNA]</scope>
    <source>
        <strain evidence="8">DSM 45834</strain>
    </source>
</reference>
<comment type="catalytic activity">
    <reaction evidence="1">
        <text>dihydroxyacetone + phosphoenolpyruvate = dihydroxyacetone phosphate + pyruvate</text>
        <dbReference type="Rhea" id="RHEA:18381"/>
        <dbReference type="ChEBI" id="CHEBI:15361"/>
        <dbReference type="ChEBI" id="CHEBI:16016"/>
        <dbReference type="ChEBI" id="CHEBI:57642"/>
        <dbReference type="ChEBI" id="CHEBI:58702"/>
        <dbReference type="EC" id="2.7.1.121"/>
    </reaction>
</comment>
<gene>
    <name evidence="7" type="primary">dhaM</name>
    <name evidence="7" type="ORF">RM445_11755</name>
</gene>
<dbReference type="InterPro" id="IPR012844">
    <property type="entry name" value="DhaM_N"/>
</dbReference>
<dbReference type="NCBIfam" id="TIGR02364">
    <property type="entry name" value="dha_pts"/>
    <property type="match status" value="1"/>
</dbReference>
<dbReference type="RefSeq" id="WP_311556217.1">
    <property type="nucleotide sequence ID" value="NZ_JAVREJ010000006.1"/>
</dbReference>
<accession>A0ABU2NAY2</accession>
<protein>
    <recommendedName>
        <fullName evidence="3">phosphoenolpyruvate--glycerone phosphotransferase</fullName>
        <ecNumber evidence="3">2.7.1.121</ecNumber>
    </recommendedName>
</protein>
<dbReference type="EC" id="2.7.1.121" evidence="3"/>
<dbReference type="PANTHER" id="PTHR38594:SF1">
    <property type="entry name" value="PEP-DEPENDENT DIHYDROXYACETONE KINASE, PHOSPHORYL DONOR SUBUNIT DHAM"/>
    <property type="match status" value="1"/>
</dbReference>
<dbReference type="Pfam" id="PF03610">
    <property type="entry name" value="EIIA-man"/>
    <property type="match status" value="1"/>
</dbReference>
<organism evidence="7 8">
    <name type="scientific">Pseudonocardia charpentierae</name>
    <dbReference type="NCBI Taxonomy" id="3075545"/>
    <lineage>
        <taxon>Bacteria</taxon>
        <taxon>Bacillati</taxon>
        <taxon>Actinomycetota</taxon>
        <taxon>Actinomycetes</taxon>
        <taxon>Pseudonocardiales</taxon>
        <taxon>Pseudonocardiaceae</taxon>
        <taxon>Pseudonocardia</taxon>
    </lineage>
</organism>
<keyword evidence="7" id="KW-0418">Kinase</keyword>
<evidence type="ECO:0000256" key="2">
    <source>
        <dbReference type="ARBA" id="ARBA00002788"/>
    </source>
</evidence>
<evidence type="ECO:0000259" key="6">
    <source>
        <dbReference type="PROSITE" id="PS51096"/>
    </source>
</evidence>
<name>A0ABU2NAY2_9PSEU</name>
<dbReference type="InterPro" id="IPR039643">
    <property type="entry name" value="DhaM"/>
</dbReference>